<dbReference type="SUPFAM" id="SSF46689">
    <property type="entry name" value="Homeodomain-like"/>
    <property type="match status" value="1"/>
</dbReference>
<dbReference type="Gene3D" id="1.10.10.60">
    <property type="entry name" value="Homeodomain-like"/>
    <property type="match status" value="1"/>
</dbReference>
<dbReference type="CDD" id="cd00180">
    <property type="entry name" value="PKc"/>
    <property type="match status" value="1"/>
</dbReference>
<feature type="domain" description="Protein kinase" evidence="2">
    <location>
        <begin position="159"/>
        <end position="386"/>
    </location>
</feature>
<keyword evidence="4" id="KW-1185">Reference proteome</keyword>
<comment type="caution">
    <text evidence="3">The sequence shown here is derived from an EMBL/GenBank/DDBJ whole genome shotgun (WGS) entry which is preliminary data.</text>
</comment>
<dbReference type="Proteomes" id="UP001470230">
    <property type="component" value="Unassembled WGS sequence"/>
</dbReference>
<sequence>MSESRTDTRLRYTGRTPRKRWTKDDDKLLIHLYRELGPKYDLIQNSFPSRDVNEIKVELHRLEPIIHDKEEEFEINDEKNEESGEQSNEDGRETKSIDETFPHLSTSSSVPQRRNDILDAKPMCLEQFQVLNLSPDTKYKIFQTLIGYPIAVPLAFQDYIFIRFLENGTYSVVILYQKKSTGKLFAIKFISKELLKQMGVDTIQSELLIQYANHPNVIKYNQFINFPDSYAIVTKYYPNGDFLKFVQKRINSVHPDTLHCFIVQMANAIYSIHSIGITNGDIKLENFLMDKKYNIIMADFSHAQSNSHRIHFIYGSEPYRPPEFKYTSDPDRYKVDIYEFGSTLNYIVMSNTKLNNPDLQDLIDKCKDNDPNKRPTIIDILNHPYIIGH</sequence>
<dbReference type="SUPFAM" id="SSF56112">
    <property type="entry name" value="Protein kinase-like (PK-like)"/>
    <property type="match status" value="1"/>
</dbReference>
<protein>
    <recommendedName>
        <fullName evidence="2">Protein kinase domain-containing protein</fullName>
    </recommendedName>
</protein>
<dbReference type="InterPro" id="IPR001005">
    <property type="entry name" value="SANT/Myb"/>
</dbReference>
<feature type="compositionally biased region" description="Polar residues" evidence="1">
    <location>
        <begin position="103"/>
        <end position="112"/>
    </location>
</feature>
<evidence type="ECO:0000256" key="1">
    <source>
        <dbReference type="SAM" id="MobiDB-lite"/>
    </source>
</evidence>
<feature type="compositionally biased region" description="Basic and acidic residues" evidence="1">
    <location>
        <begin position="70"/>
        <end position="82"/>
    </location>
</feature>
<dbReference type="InterPro" id="IPR009057">
    <property type="entry name" value="Homeodomain-like_sf"/>
</dbReference>
<dbReference type="EMBL" id="JAPFFF010000048">
    <property type="protein sequence ID" value="KAK8840193.1"/>
    <property type="molecule type" value="Genomic_DNA"/>
</dbReference>
<dbReference type="InterPro" id="IPR011009">
    <property type="entry name" value="Kinase-like_dom_sf"/>
</dbReference>
<dbReference type="SMART" id="SM00220">
    <property type="entry name" value="S_TKc"/>
    <property type="match status" value="1"/>
</dbReference>
<dbReference type="InterPro" id="IPR000719">
    <property type="entry name" value="Prot_kinase_dom"/>
</dbReference>
<dbReference type="PANTHER" id="PTHR44167:SF30">
    <property type="entry name" value="PHOSPHORYLASE KINASE"/>
    <property type="match status" value="1"/>
</dbReference>
<proteinExistence type="predicted"/>
<dbReference type="Pfam" id="PF00249">
    <property type="entry name" value="Myb_DNA-binding"/>
    <property type="match status" value="1"/>
</dbReference>
<accession>A0ABR2H1W0</accession>
<evidence type="ECO:0000259" key="2">
    <source>
        <dbReference type="PROSITE" id="PS50011"/>
    </source>
</evidence>
<dbReference type="PANTHER" id="PTHR44167">
    <property type="entry name" value="OVARIAN-SPECIFIC SERINE/THREONINE-PROTEIN KINASE LOK-RELATED"/>
    <property type="match status" value="1"/>
</dbReference>
<gene>
    <name evidence="3" type="ORF">M9Y10_031137</name>
</gene>
<feature type="compositionally biased region" description="Basic and acidic residues" evidence="1">
    <location>
        <begin position="89"/>
        <end position="101"/>
    </location>
</feature>
<dbReference type="PROSITE" id="PS50011">
    <property type="entry name" value="PROTEIN_KINASE_DOM"/>
    <property type="match status" value="1"/>
</dbReference>
<dbReference type="SMART" id="SM00717">
    <property type="entry name" value="SANT"/>
    <property type="match status" value="1"/>
</dbReference>
<reference evidence="3 4" key="1">
    <citation type="submission" date="2024-04" db="EMBL/GenBank/DDBJ databases">
        <title>Tritrichomonas musculus Genome.</title>
        <authorList>
            <person name="Alves-Ferreira E."/>
            <person name="Grigg M."/>
            <person name="Lorenzi H."/>
            <person name="Galac M."/>
        </authorList>
    </citation>
    <scope>NUCLEOTIDE SEQUENCE [LARGE SCALE GENOMIC DNA]</scope>
    <source>
        <strain evidence="3 4">EAF2021</strain>
    </source>
</reference>
<name>A0ABR2H1W0_9EUKA</name>
<evidence type="ECO:0000313" key="4">
    <source>
        <dbReference type="Proteomes" id="UP001470230"/>
    </source>
</evidence>
<organism evidence="3 4">
    <name type="scientific">Tritrichomonas musculus</name>
    <dbReference type="NCBI Taxonomy" id="1915356"/>
    <lineage>
        <taxon>Eukaryota</taxon>
        <taxon>Metamonada</taxon>
        <taxon>Parabasalia</taxon>
        <taxon>Tritrichomonadida</taxon>
        <taxon>Tritrichomonadidae</taxon>
        <taxon>Tritrichomonas</taxon>
    </lineage>
</organism>
<feature type="region of interest" description="Disordered" evidence="1">
    <location>
        <begin position="70"/>
        <end position="112"/>
    </location>
</feature>
<dbReference type="CDD" id="cd00167">
    <property type="entry name" value="SANT"/>
    <property type="match status" value="1"/>
</dbReference>
<evidence type="ECO:0000313" key="3">
    <source>
        <dbReference type="EMBL" id="KAK8840193.1"/>
    </source>
</evidence>
<dbReference type="Gene3D" id="1.10.510.10">
    <property type="entry name" value="Transferase(Phosphotransferase) domain 1"/>
    <property type="match status" value="1"/>
</dbReference>
<dbReference type="Pfam" id="PF00069">
    <property type="entry name" value="Pkinase"/>
    <property type="match status" value="1"/>
</dbReference>